<sequence length="322" mass="36129">MNSEGNARVKWSEEENEILTQMVNKHGMKNWQTIAHAIPGRSAQQCRQRWRYKVDSAINKEAWSQQEELRLIRAHQIYGTKWREMVKHFPGRTNGALKDYWRGPMKRKLDSYLASGLLEQLPDVLENMSVPQNSDSDILNETEGLFDRNELPSGQPTSSKSKPVLTERGESADMSEGKNADFMYVRAVDAHSANAPQKIIVRSEQHARTRRKLDILSSPVELKVSTVAVNSERPLQKKEQMGPAVSGIDPSNGCLDISPEVPSQYANTLVSPNGSYQPNDVHSAGTSDPCSPELDISDLMEMSYFDSFMIFPPDSPHDGNSL</sequence>
<dbReference type="GO" id="GO:0006355">
    <property type="term" value="P:regulation of DNA-templated transcription"/>
    <property type="evidence" value="ECO:0000318"/>
    <property type="project" value="GO_Central"/>
</dbReference>
<dbReference type="PANTHER" id="PTHR45614">
    <property type="entry name" value="MYB PROTEIN-RELATED"/>
    <property type="match status" value="1"/>
</dbReference>
<reference evidence="6 7" key="1">
    <citation type="journal article" date="2010" name="Nature">
        <title>Genome sequencing and analysis of the model grass Brachypodium distachyon.</title>
        <authorList>
            <consortium name="International Brachypodium Initiative"/>
        </authorList>
    </citation>
    <scope>NUCLEOTIDE SEQUENCE [LARGE SCALE GENOMIC DNA]</scope>
    <source>
        <strain evidence="6">Bd21</strain>
        <strain evidence="7">cv. Bd21</strain>
    </source>
</reference>
<dbReference type="Gramene" id="KQJ94351">
    <property type="protein sequence ID" value="KQJ94351"/>
    <property type="gene ID" value="BRADI_3g10067v3"/>
</dbReference>
<feature type="domain" description="Myb-like" evidence="3">
    <location>
        <begin position="3"/>
        <end position="54"/>
    </location>
</feature>
<dbReference type="EMBL" id="CM000882">
    <property type="protein sequence ID" value="KQJ94351.1"/>
    <property type="molecule type" value="Genomic_DNA"/>
</dbReference>
<dbReference type="CDD" id="cd00167">
    <property type="entry name" value="SANT"/>
    <property type="match status" value="2"/>
</dbReference>
<dbReference type="Gramene" id="KQJ94350">
    <property type="protein sequence ID" value="KQJ94350"/>
    <property type="gene ID" value="BRADI_3g10067v3"/>
</dbReference>
<evidence type="ECO:0000256" key="2">
    <source>
        <dbReference type="SAM" id="MobiDB-lite"/>
    </source>
</evidence>
<feature type="region of interest" description="Disordered" evidence="2">
    <location>
        <begin position="147"/>
        <end position="177"/>
    </location>
</feature>
<feature type="compositionally biased region" description="Polar residues" evidence="2">
    <location>
        <begin position="152"/>
        <end position="161"/>
    </location>
</feature>
<evidence type="ECO:0000256" key="1">
    <source>
        <dbReference type="ARBA" id="ARBA00023125"/>
    </source>
</evidence>
<reference evidence="6" key="2">
    <citation type="submission" date="2017-06" db="EMBL/GenBank/DDBJ databases">
        <title>WGS assembly of Brachypodium distachyon.</title>
        <authorList>
            <consortium name="The International Brachypodium Initiative"/>
            <person name="Lucas S."/>
            <person name="Harmon-Smith M."/>
            <person name="Lail K."/>
            <person name="Tice H."/>
            <person name="Grimwood J."/>
            <person name="Bruce D."/>
            <person name="Barry K."/>
            <person name="Shu S."/>
            <person name="Lindquist E."/>
            <person name="Wang M."/>
            <person name="Pitluck S."/>
            <person name="Vogel J.P."/>
            <person name="Garvin D.F."/>
            <person name="Mockler T.C."/>
            <person name="Schmutz J."/>
            <person name="Rokhsar D."/>
            <person name="Bevan M.W."/>
        </authorList>
    </citation>
    <scope>NUCLEOTIDE SEQUENCE</scope>
    <source>
        <strain evidence="6">Bd21</strain>
    </source>
</reference>
<gene>
    <name evidence="7" type="primary">LOC100845090</name>
    <name evidence="6" type="ORF">BRADI_3g10067v3</name>
</gene>
<dbReference type="GO" id="GO:0000981">
    <property type="term" value="F:DNA-binding transcription factor activity, RNA polymerase II-specific"/>
    <property type="evidence" value="ECO:0000318"/>
    <property type="project" value="GO_Central"/>
</dbReference>
<evidence type="ECO:0000313" key="7">
    <source>
        <dbReference type="EnsemblPlants" id="KQJ94350"/>
    </source>
</evidence>
<keyword evidence="1" id="KW-0238">DNA-binding</keyword>
<dbReference type="SUPFAM" id="SSF46689">
    <property type="entry name" value="Homeodomain-like"/>
    <property type="match status" value="1"/>
</dbReference>
<name>A0A0Q3F451_BRADI</name>
<feature type="region of interest" description="Disordered" evidence="2">
    <location>
        <begin position="234"/>
        <end position="292"/>
    </location>
</feature>
<dbReference type="GO" id="GO:0000978">
    <property type="term" value="F:RNA polymerase II cis-regulatory region sequence-specific DNA binding"/>
    <property type="evidence" value="ECO:0000318"/>
    <property type="project" value="GO_Central"/>
</dbReference>
<dbReference type="InterPro" id="IPR001005">
    <property type="entry name" value="SANT/Myb"/>
</dbReference>
<dbReference type="GO" id="GO:0005634">
    <property type="term" value="C:nucleus"/>
    <property type="evidence" value="ECO:0000318"/>
    <property type="project" value="GO_Central"/>
</dbReference>
<proteinExistence type="predicted"/>
<evidence type="ECO:0000259" key="3">
    <source>
        <dbReference type="PROSITE" id="PS50090"/>
    </source>
</evidence>
<dbReference type="OrthoDB" id="2143914at2759"/>
<dbReference type="PROSITE" id="PS50090">
    <property type="entry name" value="MYB_LIKE"/>
    <property type="match status" value="2"/>
</dbReference>
<dbReference type="PROSITE" id="PS51293">
    <property type="entry name" value="SANT"/>
    <property type="match status" value="1"/>
</dbReference>
<feature type="domain" description="SANT" evidence="4">
    <location>
        <begin position="6"/>
        <end position="48"/>
    </location>
</feature>
<dbReference type="Gene3D" id="1.10.10.60">
    <property type="entry name" value="Homeodomain-like"/>
    <property type="match status" value="2"/>
</dbReference>
<feature type="domain" description="Myb-like" evidence="3">
    <location>
        <begin position="55"/>
        <end position="105"/>
    </location>
</feature>
<dbReference type="PROSITE" id="PS51294">
    <property type="entry name" value="HTH_MYB"/>
    <property type="match status" value="2"/>
</dbReference>
<dbReference type="InterPro" id="IPR009057">
    <property type="entry name" value="Homeodomain-like_sf"/>
</dbReference>
<dbReference type="EMBL" id="CM000882">
    <property type="protein sequence ID" value="KQJ94350.1"/>
    <property type="molecule type" value="Genomic_DNA"/>
</dbReference>
<dbReference type="Pfam" id="PF13921">
    <property type="entry name" value="Myb_DNA-bind_6"/>
    <property type="match status" value="1"/>
</dbReference>
<evidence type="ECO:0000259" key="5">
    <source>
        <dbReference type="PROSITE" id="PS51294"/>
    </source>
</evidence>
<evidence type="ECO:0000313" key="8">
    <source>
        <dbReference type="Proteomes" id="UP000008810"/>
    </source>
</evidence>
<feature type="domain" description="HTH myb-type" evidence="5">
    <location>
        <begin position="8"/>
        <end position="58"/>
    </location>
</feature>
<accession>A0A0Q3F451</accession>
<dbReference type="AlphaFoldDB" id="A0A0Q3F451"/>
<dbReference type="STRING" id="15368.A0A0Q3F451"/>
<dbReference type="InterPro" id="IPR017884">
    <property type="entry name" value="SANT_dom"/>
</dbReference>
<dbReference type="RefSeq" id="XP_010234128.1">
    <property type="nucleotide sequence ID" value="XM_010235826.3"/>
</dbReference>
<dbReference type="Proteomes" id="UP000008810">
    <property type="component" value="Chromosome 3"/>
</dbReference>
<keyword evidence="8" id="KW-1185">Reference proteome</keyword>
<dbReference type="RefSeq" id="XP_010234127.1">
    <property type="nucleotide sequence ID" value="XM_010235825.3"/>
</dbReference>
<feature type="compositionally biased region" description="Basic and acidic residues" evidence="2">
    <location>
        <begin position="165"/>
        <end position="177"/>
    </location>
</feature>
<dbReference type="KEGG" id="bdi:100845090"/>
<reference evidence="7" key="3">
    <citation type="submission" date="2018-08" db="UniProtKB">
        <authorList>
            <consortium name="EnsemblPlants"/>
        </authorList>
    </citation>
    <scope>IDENTIFICATION</scope>
    <source>
        <strain evidence="7">cv. Bd21</strain>
    </source>
</reference>
<dbReference type="ExpressionAtlas" id="A0A0Q3F451">
    <property type="expression patterns" value="baseline"/>
</dbReference>
<dbReference type="PANTHER" id="PTHR45614:SF33">
    <property type="entry name" value="OS02G0271900 PROTEIN"/>
    <property type="match status" value="1"/>
</dbReference>
<evidence type="ECO:0000259" key="4">
    <source>
        <dbReference type="PROSITE" id="PS51293"/>
    </source>
</evidence>
<dbReference type="EnsemblPlants" id="KQJ94350">
    <property type="protein sequence ID" value="KQJ94350"/>
    <property type="gene ID" value="BRADI_3g10067v3"/>
</dbReference>
<evidence type="ECO:0000313" key="6">
    <source>
        <dbReference type="EMBL" id="KQJ94351.1"/>
    </source>
</evidence>
<protein>
    <submittedName>
        <fullName evidence="6 7">Uncharacterized protein</fullName>
    </submittedName>
</protein>
<feature type="compositionally biased region" description="Polar residues" evidence="2">
    <location>
        <begin position="264"/>
        <end position="289"/>
    </location>
</feature>
<dbReference type="GeneID" id="100845090"/>
<dbReference type="SMART" id="SM00717">
    <property type="entry name" value="SANT"/>
    <property type="match status" value="2"/>
</dbReference>
<organism evidence="6">
    <name type="scientific">Brachypodium distachyon</name>
    <name type="common">Purple false brome</name>
    <name type="synonym">Trachynia distachya</name>
    <dbReference type="NCBI Taxonomy" id="15368"/>
    <lineage>
        <taxon>Eukaryota</taxon>
        <taxon>Viridiplantae</taxon>
        <taxon>Streptophyta</taxon>
        <taxon>Embryophyta</taxon>
        <taxon>Tracheophyta</taxon>
        <taxon>Spermatophyta</taxon>
        <taxon>Magnoliopsida</taxon>
        <taxon>Liliopsida</taxon>
        <taxon>Poales</taxon>
        <taxon>Poaceae</taxon>
        <taxon>BOP clade</taxon>
        <taxon>Pooideae</taxon>
        <taxon>Stipodae</taxon>
        <taxon>Brachypodieae</taxon>
        <taxon>Brachypodium</taxon>
    </lineage>
</organism>
<dbReference type="InterPro" id="IPR017930">
    <property type="entry name" value="Myb_dom"/>
</dbReference>
<dbReference type="InterPro" id="IPR050560">
    <property type="entry name" value="MYB_TF"/>
</dbReference>
<dbReference type="EnsemblPlants" id="KQJ94351">
    <property type="protein sequence ID" value="KQJ94351"/>
    <property type="gene ID" value="BRADI_3g10067v3"/>
</dbReference>
<feature type="domain" description="HTH myb-type" evidence="5">
    <location>
        <begin position="59"/>
        <end position="109"/>
    </location>
</feature>